<evidence type="ECO:0000256" key="1">
    <source>
        <dbReference type="SAM" id="MobiDB-lite"/>
    </source>
</evidence>
<gene>
    <name evidence="2" type="ORF">PoB_002197500</name>
</gene>
<dbReference type="AlphaFoldDB" id="A0AAV3ZLM0"/>
<comment type="caution">
    <text evidence="2">The sequence shown here is derived from an EMBL/GenBank/DDBJ whole genome shotgun (WGS) entry which is preliminary data.</text>
</comment>
<evidence type="ECO:0000313" key="2">
    <source>
        <dbReference type="EMBL" id="GFN95469.1"/>
    </source>
</evidence>
<dbReference type="EMBL" id="BLXT01002514">
    <property type="protein sequence ID" value="GFN95469.1"/>
    <property type="molecule type" value="Genomic_DNA"/>
</dbReference>
<feature type="compositionally biased region" description="Acidic residues" evidence="1">
    <location>
        <begin position="11"/>
        <end position="32"/>
    </location>
</feature>
<feature type="compositionally biased region" description="Acidic residues" evidence="1">
    <location>
        <begin position="46"/>
        <end position="56"/>
    </location>
</feature>
<proteinExistence type="predicted"/>
<dbReference type="Proteomes" id="UP000735302">
    <property type="component" value="Unassembled WGS sequence"/>
</dbReference>
<accession>A0AAV3ZLM0</accession>
<sequence length="129" mass="14744">MVGMMILYRDDDNDDDDDDDDGDDDDDDDDDDDHHHHHHHHHDHDDNDDDDDDNDDVGPLSGQGATGGARTCDRRVPANFRADLISTVPPTPPHRFEPTKRSRLDHIVLNIQLNHWQNTKISLKKLKDG</sequence>
<protein>
    <submittedName>
        <fullName evidence="2">Uncharacterized protein</fullName>
    </submittedName>
</protein>
<evidence type="ECO:0000313" key="3">
    <source>
        <dbReference type="Proteomes" id="UP000735302"/>
    </source>
</evidence>
<feature type="region of interest" description="Disordered" evidence="1">
    <location>
        <begin position="1"/>
        <end position="75"/>
    </location>
</feature>
<keyword evidence="3" id="KW-1185">Reference proteome</keyword>
<name>A0AAV3ZLM0_9GAST</name>
<organism evidence="2 3">
    <name type="scientific">Plakobranchus ocellatus</name>
    <dbReference type="NCBI Taxonomy" id="259542"/>
    <lineage>
        <taxon>Eukaryota</taxon>
        <taxon>Metazoa</taxon>
        <taxon>Spiralia</taxon>
        <taxon>Lophotrochozoa</taxon>
        <taxon>Mollusca</taxon>
        <taxon>Gastropoda</taxon>
        <taxon>Heterobranchia</taxon>
        <taxon>Euthyneura</taxon>
        <taxon>Panpulmonata</taxon>
        <taxon>Sacoglossa</taxon>
        <taxon>Placobranchoidea</taxon>
        <taxon>Plakobranchidae</taxon>
        <taxon>Plakobranchus</taxon>
    </lineage>
</organism>
<reference evidence="2 3" key="1">
    <citation type="journal article" date="2021" name="Elife">
        <title>Chloroplast acquisition without the gene transfer in kleptoplastic sea slugs, Plakobranchus ocellatus.</title>
        <authorList>
            <person name="Maeda T."/>
            <person name="Takahashi S."/>
            <person name="Yoshida T."/>
            <person name="Shimamura S."/>
            <person name="Takaki Y."/>
            <person name="Nagai Y."/>
            <person name="Toyoda A."/>
            <person name="Suzuki Y."/>
            <person name="Arimoto A."/>
            <person name="Ishii H."/>
            <person name="Satoh N."/>
            <person name="Nishiyama T."/>
            <person name="Hasebe M."/>
            <person name="Maruyama T."/>
            <person name="Minagawa J."/>
            <person name="Obokata J."/>
            <person name="Shigenobu S."/>
        </authorList>
    </citation>
    <scope>NUCLEOTIDE SEQUENCE [LARGE SCALE GENOMIC DNA]</scope>
</reference>